<dbReference type="Pfam" id="PF01738">
    <property type="entry name" value="DLH"/>
    <property type="match status" value="1"/>
</dbReference>
<organism evidence="2">
    <name type="scientific">Sinomonas puerhi</name>
    <dbReference type="NCBI Taxonomy" id="3238584"/>
    <lineage>
        <taxon>Bacteria</taxon>
        <taxon>Bacillati</taxon>
        <taxon>Actinomycetota</taxon>
        <taxon>Actinomycetes</taxon>
        <taxon>Micrococcales</taxon>
        <taxon>Micrococcaceae</taxon>
        <taxon>Sinomonas</taxon>
    </lineage>
</organism>
<dbReference type="GO" id="GO:0016787">
    <property type="term" value="F:hydrolase activity"/>
    <property type="evidence" value="ECO:0007669"/>
    <property type="project" value="UniProtKB-KW"/>
</dbReference>
<keyword evidence="2" id="KW-0378">Hydrolase</keyword>
<dbReference type="InterPro" id="IPR029058">
    <property type="entry name" value="AB_hydrolase_fold"/>
</dbReference>
<dbReference type="KEGG" id="spue:AB5L97_03990"/>
<feature type="domain" description="Dienelactone hydrolase" evidence="1">
    <location>
        <begin position="16"/>
        <end position="238"/>
    </location>
</feature>
<accession>A0AB39L4U6</accession>
<dbReference type="SUPFAM" id="SSF53474">
    <property type="entry name" value="alpha/beta-Hydrolases"/>
    <property type="match status" value="1"/>
</dbReference>
<dbReference type="AlphaFoldDB" id="A0AB39L4U6"/>
<dbReference type="EC" id="3.1.-.-" evidence="2"/>
<protein>
    <submittedName>
        <fullName evidence="2">Dienelactone hydrolase family protein</fullName>
        <ecNumber evidence="2">3.1.-.-</ecNumber>
    </submittedName>
</protein>
<dbReference type="InterPro" id="IPR002925">
    <property type="entry name" value="Dienelactn_hydro"/>
</dbReference>
<dbReference type="Gene3D" id="3.40.50.1820">
    <property type="entry name" value="alpha/beta hydrolase"/>
    <property type="match status" value="1"/>
</dbReference>
<dbReference type="InterPro" id="IPR051049">
    <property type="entry name" value="Dienelactone_hydrolase-like"/>
</dbReference>
<reference evidence="2" key="1">
    <citation type="submission" date="2024-07" db="EMBL/GenBank/DDBJ databases">
        <authorList>
            <person name="fu j."/>
        </authorList>
    </citation>
    <scope>NUCLEOTIDE SEQUENCE</scope>
    <source>
        <strain evidence="2">P10A9</strain>
    </source>
</reference>
<evidence type="ECO:0000313" key="2">
    <source>
        <dbReference type="EMBL" id="XDP46186.1"/>
    </source>
</evidence>
<name>A0AB39L4U6_9MICC</name>
<dbReference type="RefSeq" id="WP_369046545.1">
    <property type="nucleotide sequence ID" value="NZ_CP163302.1"/>
</dbReference>
<proteinExistence type="predicted"/>
<dbReference type="EMBL" id="CP163302">
    <property type="protein sequence ID" value="XDP46186.1"/>
    <property type="molecule type" value="Genomic_DNA"/>
</dbReference>
<evidence type="ECO:0000259" key="1">
    <source>
        <dbReference type="Pfam" id="PF01738"/>
    </source>
</evidence>
<sequence>MAHEVQGEFVEVEGLRAYMARPVPDGGTASNAGILLLPMITGIGSQVREFADMIAARTGAVALSWDPWHGRSSDDTDFDVLHALLDELKDTAAVAEQQTLLRHLREDLGLARVGVVGWCLGGRFAFILGGLDRDLANVVAFHPTVPGEPAPTHTYDSVQLAAEVEAPAFVAYPGKDSIVPRENFLRLQESLQGREHAPTIIHLYPQAKHGFSDRRRHKEEVNATAFGLSWPQALAFISATTAP</sequence>
<dbReference type="PANTHER" id="PTHR46623:SF6">
    <property type="entry name" value="ALPHA_BETA-HYDROLASES SUPERFAMILY PROTEIN"/>
    <property type="match status" value="1"/>
</dbReference>
<gene>
    <name evidence="2" type="ORF">AB5L97_03990</name>
</gene>
<dbReference type="PANTHER" id="PTHR46623">
    <property type="entry name" value="CARBOXYMETHYLENEBUTENOLIDASE-RELATED"/>
    <property type="match status" value="1"/>
</dbReference>